<comment type="caution">
    <text evidence="5">The sequence shown here is derived from an EMBL/GenBank/DDBJ whole genome shotgun (WGS) entry which is preliminary data.</text>
</comment>
<sequence length="557" mass="63023">MIHTIAPDSFHSIEQVTMGSRDVEETEEMRFLSTPSPPPPPPPIPDTVFHRSQSQSSTGSAYCEMPPQASWEHPITDQYAQSHMYYSQQALNANHSWPMPQGTFPPDAPYYGFYLPGYPPYPPHDSSEFMYPVHGPHGQNSMDHNQYLSYHESDVPLGCRGRHNRRKMNKKRGKETKNLPTMALPEDSHESRSLLSIKGCVVKFSKEQDGSRFIQQRLAVADSDEVQLVFEEVMPAIEELWNDVYGNFIVQKLLEFGTDDMKNSLAKLLRPEALSLSTRIYGCRVIQKAFDELSKADVASLISTFKGNVLLCLNDHNGNHVIQKSISILSSMAKEARENGDDDLCTLFLDSIDPIVDEITESVEVLAQHSYGCRAVQRMVEYCIEPQRSKVLDKIIACQNGLLCHTYGNYVIQKVLEHGRSSDKDAIFKKITFNNSVVIFSKQKQASNVVEAMLRLGDAHHRQEIVQEMLSCFCVDHCNETQSAILSMSKDPYANYVVKTALEVLEEGPQRDQLYAVLLSHQAELEEFTFAKYIVAMLNSYTTSGEEESEEIMVEEK</sequence>
<dbReference type="PANTHER" id="PTHR12537">
    <property type="entry name" value="RNA BINDING PROTEIN PUMILIO-RELATED"/>
    <property type="match status" value="1"/>
</dbReference>
<evidence type="ECO:0000259" key="4">
    <source>
        <dbReference type="PROSITE" id="PS50303"/>
    </source>
</evidence>
<evidence type="ECO:0000256" key="1">
    <source>
        <dbReference type="ARBA" id="ARBA00022737"/>
    </source>
</evidence>
<name>A0ABD3NES7_9STRA</name>
<gene>
    <name evidence="5" type="ORF">ACHAW5_005910</name>
</gene>
<evidence type="ECO:0000313" key="6">
    <source>
        <dbReference type="Proteomes" id="UP001530315"/>
    </source>
</evidence>
<reference evidence="5 6" key="1">
    <citation type="submission" date="2024-10" db="EMBL/GenBank/DDBJ databases">
        <title>Updated reference genomes for cyclostephanoid diatoms.</title>
        <authorList>
            <person name="Roberts W.R."/>
            <person name="Alverson A.J."/>
        </authorList>
    </citation>
    <scope>NUCLEOTIDE SEQUENCE [LARGE SCALE GENOMIC DNA]</scope>
    <source>
        <strain evidence="5 6">AJA276-08</strain>
    </source>
</reference>
<dbReference type="InterPro" id="IPR016024">
    <property type="entry name" value="ARM-type_fold"/>
</dbReference>
<feature type="repeat" description="Pumilio" evidence="2">
    <location>
        <begin position="480"/>
        <end position="516"/>
    </location>
</feature>
<dbReference type="PROSITE" id="PS50303">
    <property type="entry name" value="PUM_HD"/>
    <property type="match status" value="1"/>
</dbReference>
<keyword evidence="6" id="KW-1185">Reference proteome</keyword>
<feature type="repeat" description="Pumilio" evidence="2">
    <location>
        <begin position="268"/>
        <end position="303"/>
    </location>
</feature>
<accession>A0ABD3NES7</accession>
<dbReference type="InterPro" id="IPR011989">
    <property type="entry name" value="ARM-like"/>
</dbReference>
<proteinExistence type="predicted"/>
<protein>
    <recommendedName>
        <fullName evidence="4">PUM-HD domain-containing protein</fullName>
    </recommendedName>
</protein>
<dbReference type="SMART" id="SM00025">
    <property type="entry name" value="Pumilio"/>
    <property type="match status" value="8"/>
</dbReference>
<evidence type="ECO:0000313" key="5">
    <source>
        <dbReference type="EMBL" id="KAL3772926.1"/>
    </source>
</evidence>
<feature type="compositionally biased region" description="Pro residues" evidence="3">
    <location>
        <begin position="35"/>
        <end position="45"/>
    </location>
</feature>
<dbReference type="CDD" id="cd07920">
    <property type="entry name" value="Pumilio"/>
    <property type="match status" value="1"/>
</dbReference>
<evidence type="ECO:0000256" key="2">
    <source>
        <dbReference type="PROSITE-ProRule" id="PRU00317"/>
    </source>
</evidence>
<dbReference type="Gene3D" id="1.25.10.10">
    <property type="entry name" value="Leucine-rich Repeat Variant"/>
    <property type="match status" value="1"/>
</dbReference>
<feature type="region of interest" description="Disordered" evidence="3">
    <location>
        <begin position="19"/>
        <end position="66"/>
    </location>
</feature>
<feature type="repeat" description="Pumilio" evidence="2">
    <location>
        <begin position="358"/>
        <end position="393"/>
    </location>
</feature>
<dbReference type="Proteomes" id="UP001530315">
    <property type="component" value="Unassembled WGS sequence"/>
</dbReference>
<keyword evidence="1" id="KW-0677">Repeat</keyword>
<dbReference type="PANTHER" id="PTHR12537:SF12">
    <property type="entry name" value="MATERNAL PROTEIN PUMILIO"/>
    <property type="match status" value="1"/>
</dbReference>
<dbReference type="SUPFAM" id="SSF48371">
    <property type="entry name" value="ARM repeat"/>
    <property type="match status" value="1"/>
</dbReference>
<dbReference type="InterPro" id="IPR001313">
    <property type="entry name" value="Pumilio_RNA-bd_rpt"/>
</dbReference>
<organism evidence="5 6">
    <name type="scientific">Stephanodiscus triporus</name>
    <dbReference type="NCBI Taxonomy" id="2934178"/>
    <lineage>
        <taxon>Eukaryota</taxon>
        <taxon>Sar</taxon>
        <taxon>Stramenopiles</taxon>
        <taxon>Ochrophyta</taxon>
        <taxon>Bacillariophyta</taxon>
        <taxon>Coscinodiscophyceae</taxon>
        <taxon>Thalassiosirophycidae</taxon>
        <taxon>Stephanodiscales</taxon>
        <taxon>Stephanodiscaceae</taxon>
        <taxon>Stephanodiscus</taxon>
    </lineage>
</organism>
<feature type="repeat" description="Pumilio" evidence="2">
    <location>
        <begin position="232"/>
        <end position="267"/>
    </location>
</feature>
<dbReference type="InterPro" id="IPR033712">
    <property type="entry name" value="Pumilio_RNA-bd"/>
</dbReference>
<feature type="repeat" description="Pumilio" evidence="2">
    <location>
        <begin position="394"/>
        <end position="429"/>
    </location>
</feature>
<dbReference type="EMBL" id="JALLAZ020001563">
    <property type="protein sequence ID" value="KAL3772926.1"/>
    <property type="molecule type" value="Genomic_DNA"/>
</dbReference>
<dbReference type="PROSITE" id="PS50302">
    <property type="entry name" value="PUM"/>
    <property type="match status" value="6"/>
</dbReference>
<evidence type="ECO:0000256" key="3">
    <source>
        <dbReference type="SAM" id="MobiDB-lite"/>
    </source>
</evidence>
<feature type="compositionally biased region" description="Polar residues" evidence="3">
    <location>
        <begin position="50"/>
        <end position="60"/>
    </location>
</feature>
<dbReference type="InterPro" id="IPR033133">
    <property type="entry name" value="PUM-HD"/>
</dbReference>
<feature type="domain" description="PUM-HD" evidence="4">
    <location>
        <begin position="174"/>
        <end position="542"/>
    </location>
</feature>
<feature type="repeat" description="Pumilio" evidence="2">
    <location>
        <begin position="196"/>
        <end position="231"/>
    </location>
</feature>
<dbReference type="Pfam" id="PF00806">
    <property type="entry name" value="PUF"/>
    <property type="match status" value="8"/>
</dbReference>
<dbReference type="AlphaFoldDB" id="A0ABD3NES7"/>